<keyword evidence="4" id="KW-1185">Reference proteome</keyword>
<evidence type="ECO:0000256" key="1">
    <source>
        <dbReference type="SAM" id="MobiDB-lite"/>
    </source>
</evidence>
<evidence type="ECO:0000259" key="2">
    <source>
        <dbReference type="Pfam" id="PF13191"/>
    </source>
</evidence>
<feature type="region of interest" description="Disordered" evidence="1">
    <location>
        <begin position="137"/>
        <end position="156"/>
    </location>
</feature>
<dbReference type="SUPFAM" id="SSF52540">
    <property type="entry name" value="P-loop containing nucleoside triphosphate hydrolases"/>
    <property type="match status" value="1"/>
</dbReference>
<reference evidence="3" key="1">
    <citation type="submission" date="2023-08" db="EMBL/GenBank/DDBJ databases">
        <authorList>
            <person name="Audoor S."/>
            <person name="Bilcke G."/>
        </authorList>
    </citation>
    <scope>NUCLEOTIDE SEQUENCE</scope>
</reference>
<dbReference type="InterPro" id="IPR041664">
    <property type="entry name" value="AAA_16"/>
</dbReference>
<dbReference type="EMBL" id="CAKOGP040000213">
    <property type="protein sequence ID" value="CAJ1932229.1"/>
    <property type="molecule type" value="Genomic_DNA"/>
</dbReference>
<dbReference type="InterPro" id="IPR025662">
    <property type="entry name" value="Sigma_54_int_dom_ATP-bd_1"/>
</dbReference>
<proteinExistence type="predicted"/>
<dbReference type="AlphaFoldDB" id="A0AAD2CK40"/>
<dbReference type="PROSITE" id="PS00675">
    <property type="entry name" value="SIGMA54_INTERACT_1"/>
    <property type="match status" value="1"/>
</dbReference>
<evidence type="ECO:0000313" key="4">
    <source>
        <dbReference type="Proteomes" id="UP001295423"/>
    </source>
</evidence>
<dbReference type="InterPro" id="IPR027417">
    <property type="entry name" value="P-loop_NTPase"/>
</dbReference>
<dbReference type="Pfam" id="PF13191">
    <property type="entry name" value="AAA_16"/>
    <property type="match status" value="1"/>
</dbReference>
<dbReference type="InterPro" id="IPR053159">
    <property type="entry name" value="Hybrid_Histidine_Kinase"/>
</dbReference>
<name>A0AAD2CK40_9STRA</name>
<protein>
    <recommendedName>
        <fullName evidence="2">Orc1-like AAA ATPase domain-containing protein</fullName>
    </recommendedName>
</protein>
<dbReference type="PANTHER" id="PTHR43642">
    <property type="entry name" value="HYBRID SIGNAL TRANSDUCTION HISTIDINE KINASE G"/>
    <property type="match status" value="1"/>
</dbReference>
<accession>A0AAD2CK40</accession>
<gene>
    <name evidence="3" type="ORF">CYCCA115_LOCUS2749</name>
</gene>
<dbReference type="PANTHER" id="PTHR43642:SF1">
    <property type="entry name" value="HYBRID SIGNAL TRANSDUCTION HISTIDINE KINASE G"/>
    <property type="match status" value="1"/>
</dbReference>
<evidence type="ECO:0000313" key="3">
    <source>
        <dbReference type="EMBL" id="CAJ1932229.1"/>
    </source>
</evidence>
<sequence length="1138" mass="127620">MDEIVDKVGANHSKTNLLISTDNDGLLSEFGDDDALLSVATDAVEISSSSSNKNNKNIIVPMHNPRISDPSSLKASELREQKNDGAELIEPLLEDGTSSRVSSVKLDFDSIGLVGRDSQINSLRSCLDRICWDGDDGSTAENQHSSSSSSSSPKDYNAKSKQVVLLSGESGAGKTSISKSLEEYILETKVGGLFVEGKFDMYTSDEPYSGIIKAFAAIFSKTYESSADGGGGEQEIIQQKLSNVLHDDQARLLSHLIPEFTKFFLPDLKSADTSGNGFEHDDELENGIERLKYTFRLLIRVFCDHFLPLVLFLDDLQWADVSSLQMIDYLISDTDNENPLLIIGSYRSDEADENSLLFNKILALKDKSLMYNFQVTELYIPTFQSDDTLAMIMALIPSTNDKMARALAKLCVKRTLGNPHFVMEFLKMLYHEGLIEYMEEEKIWTWDIARIEDATMSTANVVVLLQDRMRRMTKQAQVFLRIAALLGSTFSRTTLELVWKTKGAIMSIGGKATLPQLMEMVEKDNFIEACGPNKFRWVHDKVQEAAFFLLGNANIYFQFDIGTSLYYTLKPDQLEQDLFTVVDLINIGNRNKRKEFARVNLRATEKAMGLGAFQSAFSYAAHGIGLLEGDDWLRDRQLKLQLYTKGAEVAVILGDVETAERYIEEVLKQDGFTTMEILPLKMVKVDIMCTIQLRSKEAIDYCLAVLKDLGYKVTASRRFTAIQAIYNVSKTVNKLKKLPKDFDKDLGVVTDRKQKGILAVIAKLNDAAYNGKEPMLAILSDCRTVELTLKYGVSQYAGASFATMGAATMLFHQDYEATQRFMELALTIQNINGRIGKSKTAHIANMFGFAWTNGYNAIGESLANGYITGMQVGETEHSMWDLLQHRVVLPFYLGRPLDQILTDCSKVLVKMQEVAQKTQEFALRCYYQTILNLADPSSAHMEKLEGKILDRSIHRSEEAAYLACIHIVEGDLLLFFSDFEVAAKRAVEKGELLEKLNPAMCIIMSETFHRAVALYAAARRTKQKRFKNGANKLRKRIIEWEKKGNPNCMHFVPLLDAEFAALNSKVRIAKAKYVEAIAIAKEHGFVQYEALFNERYADYLSEDLSLPDKAELHQKEAIRAYSEWGAHAKVAQLRMGGA</sequence>
<comment type="caution">
    <text evidence="3">The sequence shown here is derived from an EMBL/GenBank/DDBJ whole genome shotgun (WGS) entry which is preliminary data.</text>
</comment>
<feature type="domain" description="Orc1-like AAA ATPase" evidence="2">
    <location>
        <begin position="159"/>
        <end position="343"/>
    </location>
</feature>
<dbReference type="Proteomes" id="UP001295423">
    <property type="component" value="Unassembled WGS sequence"/>
</dbReference>
<organism evidence="3 4">
    <name type="scientific">Cylindrotheca closterium</name>
    <dbReference type="NCBI Taxonomy" id="2856"/>
    <lineage>
        <taxon>Eukaryota</taxon>
        <taxon>Sar</taxon>
        <taxon>Stramenopiles</taxon>
        <taxon>Ochrophyta</taxon>
        <taxon>Bacillariophyta</taxon>
        <taxon>Bacillariophyceae</taxon>
        <taxon>Bacillariophycidae</taxon>
        <taxon>Bacillariales</taxon>
        <taxon>Bacillariaceae</taxon>
        <taxon>Cylindrotheca</taxon>
    </lineage>
</organism>